<dbReference type="InterPro" id="IPR036872">
    <property type="entry name" value="CH_dom_sf"/>
</dbReference>
<dbReference type="EMBL" id="MUJZ01033989">
    <property type="protein sequence ID" value="OTF77175.1"/>
    <property type="molecule type" value="Genomic_DNA"/>
</dbReference>
<dbReference type="SUPFAM" id="SSF47576">
    <property type="entry name" value="Calponin-homology domain, CH-domain"/>
    <property type="match status" value="1"/>
</dbReference>
<evidence type="ECO:0000313" key="3">
    <source>
        <dbReference type="Proteomes" id="UP000194236"/>
    </source>
</evidence>
<dbReference type="GO" id="GO:0007015">
    <property type="term" value="P:actin filament organization"/>
    <property type="evidence" value="ECO:0007669"/>
    <property type="project" value="TreeGrafter"/>
</dbReference>
<proteinExistence type="predicted"/>
<gene>
    <name evidence="2" type="ORF">BLA29_000401</name>
</gene>
<dbReference type="Proteomes" id="UP000194236">
    <property type="component" value="Unassembled WGS sequence"/>
</dbReference>
<reference evidence="2 3" key="1">
    <citation type="submission" date="2017-03" db="EMBL/GenBank/DDBJ databases">
        <title>Genome Survey of Euroglyphus maynei.</title>
        <authorList>
            <person name="Arlian L.G."/>
            <person name="Morgan M.S."/>
            <person name="Rider S.D."/>
        </authorList>
    </citation>
    <scope>NUCLEOTIDE SEQUENCE [LARGE SCALE GENOMIC DNA]</scope>
    <source>
        <strain evidence="2">Arlian Lab</strain>
        <tissue evidence="2">Whole body</tissue>
    </source>
</reference>
<dbReference type="SMART" id="SM00033">
    <property type="entry name" value="CH"/>
    <property type="match status" value="1"/>
</dbReference>
<dbReference type="Gene3D" id="1.10.418.10">
    <property type="entry name" value="Calponin-like domain"/>
    <property type="match status" value="1"/>
</dbReference>
<dbReference type="InterPro" id="IPR050606">
    <property type="entry name" value="Calponin-like"/>
</dbReference>
<evidence type="ECO:0000259" key="1">
    <source>
        <dbReference type="PROSITE" id="PS50021"/>
    </source>
</evidence>
<evidence type="ECO:0000313" key="2">
    <source>
        <dbReference type="EMBL" id="OTF77175.1"/>
    </source>
</evidence>
<dbReference type="CDD" id="cd00014">
    <property type="entry name" value="CH_SF"/>
    <property type="match status" value="1"/>
</dbReference>
<organism evidence="2 3">
    <name type="scientific">Euroglyphus maynei</name>
    <name type="common">Mayne's house dust mite</name>
    <dbReference type="NCBI Taxonomy" id="6958"/>
    <lineage>
        <taxon>Eukaryota</taxon>
        <taxon>Metazoa</taxon>
        <taxon>Ecdysozoa</taxon>
        <taxon>Arthropoda</taxon>
        <taxon>Chelicerata</taxon>
        <taxon>Arachnida</taxon>
        <taxon>Acari</taxon>
        <taxon>Acariformes</taxon>
        <taxon>Sarcoptiformes</taxon>
        <taxon>Astigmata</taxon>
        <taxon>Psoroptidia</taxon>
        <taxon>Analgoidea</taxon>
        <taxon>Pyroglyphidae</taxon>
        <taxon>Pyroglyphinae</taxon>
        <taxon>Euroglyphus</taxon>
    </lineage>
</organism>
<dbReference type="PANTHER" id="PTHR47385:SF14">
    <property type="entry name" value="TRANSGELIN"/>
    <property type="match status" value="1"/>
</dbReference>
<dbReference type="Pfam" id="PF00307">
    <property type="entry name" value="CH"/>
    <property type="match status" value="1"/>
</dbReference>
<dbReference type="AlphaFoldDB" id="A0A1Y3BDB4"/>
<keyword evidence="3" id="KW-1185">Reference proteome</keyword>
<comment type="caution">
    <text evidence="2">The sequence shown here is derived from an EMBL/GenBank/DDBJ whole genome shotgun (WGS) entry which is preliminary data.</text>
</comment>
<accession>A0A1Y3BDB4</accession>
<dbReference type="PROSITE" id="PS50021">
    <property type="entry name" value="CH"/>
    <property type="match status" value="1"/>
</dbReference>
<protein>
    <submittedName>
        <fullName evidence="2">Calponin homology (CH) domain containing protein</fullName>
    </submittedName>
</protein>
<dbReference type="PANTHER" id="PTHR47385">
    <property type="entry name" value="CALPONIN"/>
    <property type="match status" value="1"/>
</dbReference>
<dbReference type="GO" id="GO:0015629">
    <property type="term" value="C:actin cytoskeleton"/>
    <property type="evidence" value="ECO:0007669"/>
    <property type="project" value="TreeGrafter"/>
</dbReference>
<dbReference type="InterPro" id="IPR001715">
    <property type="entry name" value="CH_dom"/>
</dbReference>
<dbReference type="OrthoDB" id="15627at2759"/>
<feature type="domain" description="Calponin-homology (CH)" evidence="1">
    <location>
        <begin position="27"/>
        <end position="142"/>
    </location>
</feature>
<name>A0A1Y3BDB4_EURMA</name>
<dbReference type="GO" id="GO:0051015">
    <property type="term" value="F:actin filament binding"/>
    <property type="evidence" value="ECO:0007669"/>
    <property type="project" value="TreeGrafter"/>
</dbReference>
<sequence>MAKNHHDNDGEMLPCLPMPKPRSDVDYVRESQFLLWLWKMIEEISFSYEYEQYLRDGVILCRLMQNIAPDLFHDAKQTSAKKSLMLEKGEDKQEKVKNIRRFLDACRQYGLDDSELFDVEDLLSMMDMPKVTRCLYTLGRYIAEKNGNRPTLGKPYDEWLNEQMNYGLNIEHIGSNVRRRQGMPLGDDLLVSHVNTEWLKQRLNANVGKDRRRIRRPPRDPLVQRTPSVPFANLKAIFTGESQPLQYDQSDL</sequence>